<accession>A0ABN0ZLT4</accession>
<reference evidence="1 2" key="1">
    <citation type="journal article" date="2019" name="Int. J. Syst. Evol. Microbiol.">
        <title>The Global Catalogue of Microorganisms (GCM) 10K type strain sequencing project: providing services to taxonomists for standard genome sequencing and annotation.</title>
        <authorList>
            <consortium name="The Broad Institute Genomics Platform"/>
            <consortium name="The Broad Institute Genome Sequencing Center for Infectious Disease"/>
            <person name="Wu L."/>
            <person name="Ma J."/>
        </authorList>
    </citation>
    <scope>NUCLEOTIDE SEQUENCE [LARGE SCALE GENOMIC DNA]</scope>
    <source>
        <strain evidence="1 2">JCM 4805</strain>
    </source>
</reference>
<dbReference type="Proteomes" id="UP001500909">
    <property type="component" value="Unassembled WGS sequence"/>
</dbReference>
<keyword evidence="2" id="KW-1185">Reference proteome</keyword>
<dbReference type="RefSeq" id="WP_346093977.1">
    <property type="nucleotide sequence ID" value="NZ_BAAABY010000009.1"/>
</dbReference>
<dbReference type="EMBL" id="BAAABY010000009">
    <property type="protein sequence ID" value="GAA0452188.1"/>
    <property type="molecule type" value="Genomic_DNA"/>
</dbReference>
<name>A0ABN0ZLT4_9ACTN</name>
<gene>
    <name evidence="1" type="ORF">GCM10010361_15350</name>
</gene>
<organism evidence="1 2">
    <name type="scientific">Streptomyces olivaceiscleroticus</name>
    <dbReference type="NCBI Taxonomy" id="68245"/>
    <lineage>
        <taxon>Bacteria</taxon>
        <taxon>Bacillati</taxon>
        <taxon>Actinomycetota</taxon>
        <taxon>Actinomycetes</taxon>
        <taxon>Kitasatosporales</taxon>
        <taxon>Streptomycetaceae</taxon>
        <taxon>Streptomyces</taxon>
    </lineage>
</organism>
<evidence type="ECO:0000313" key="2">
    <source>
        <dbReference type="Proteomes" id="UP001500909"/>
    </source>
</evidence>
<evidence type="ECO:0000313" key="1">
    <source>
        <dbReference type="EMBL" id="GAA0452188.1"/>
    </source>
</evidence>
<protein>
    <submittedName>
        <fullName evidence="1">Uncharacterized protein</fullName>
    </submittedName>
</protein>
<sequence>MGLPPDAEEEAVVEWIREQQAELARLDRARRTYALNGPVDVTREGVTVAVPLTVQDVRATLSADDAAEFDQEIQAAGASAAAAVTRKWALQALPGNDALDRVELLLLAERRASILDEAAT</sequence>
<comment type="caution">
    <text evidence="1">The sequence shown here is derived from an EMBL/GenBank/DDBJ whole genome shotgun (WGS) entry which is preliminary data.</text>
</comment>
<proteinExistence type="predicted"/>